<accession>A0A195C2Q2</accession>
<dbReference type="InterPro" id="IPR036397">
    <property type="entry name" value="RNaseH_sf"/>
</dbReference>
<dbReference type="Gene3D" id="3.30.420.10">
    <property type="entry name" value="Ribonuclease H-like superfamily/Ribonuclease H"/>
    <property type="match status" value="1"/>
</dbReference>
<proteinExistence type="predicted"/>
<dbReference type="Proteomes" id="UP000078542">
    <property type="component" value="Unassembled WGS sequence"/>
</dbReference>
<gene>
    <name evidence="1" type="ORF">ALC62_14465</name>
</gene>
<evidence type="ECO:0008006" key="3">
    <source>
        <dbReference type="Google" id="ProtNLM"/>
    </source>
</evidence>
<dbReference type="PANTHER" id="PTHR46060">
    <property type="entry name" value="MARINER MOS1 TRANSPOSASE-LIKE PROTEIN"/>
    <property type="match status" value="1"/>
</dbReference>
<name>A0A195C2Q2_9HYME</name>
<reference evidence="1 2" key="1">
    <citation type="submission" date="2016-03" db="EMBL/GenBank/DDBJ databases">
        <title>Cyphomyrmex costatus WGS genome.</title>
        <authorList>
            <person name="Nygaard S."/>
            <person name="Hu H."/>
            <person name="Boomsma J."/>
            <person name="Zhang G."/>
        </authorList>
    </citation>
    <scope>NUCLEOTIDE SEQUENCE [LARGE SCALE GENOMIC DNA]</scope>
    <source>
        <strain evidence="1">MS0001</strain>
        <tissue evidence="1">Whole body</tissue>
    </source>
</reference>
<dbReference type="InterPro" id="IPR052709">
    <property type="entry name" value="Transposase-MT_Hybrid"/>
</dbReference>
<dbReference type="AlphaFoldDB" id="A0A195C2Q2"/>
<dbReference type="GO" id="GO:0003676">
    <property type="term" value="F:nucleic acid binding"/>
    <property type="evidence" value="ECO:0007669"/>
    <property type="project" value="InterPro"/>
</dbReference>
<sequence>EFERGRSSVFNEERPGCSADVVTEEIVEKVHDMILANRLTKVREVAEAVDVSYLVRRYESHSPYSLDLALCDFFLFSNLEKCLGGKRFTLNEEVIAETEAYFAEFDKSYFSKRLKKWQGR</sequence>
<evidence type="ECO:0000313" key="1">
    <source>
        <dbReference type="EMBL" id="KYM94870.1"/>
    </source>
</evidence>
<dbReference type="PANTHER" id="PTHR46060:SF1">
    <property type="entry name" value="MARINER MOS1 TRANSPOSASE-LIKE PROTEIN"/>
    <property type="match status" value="1"/>
</dbReference>
<feature type="non-terminal residue" evidence="1">
    <location>
        <position position="1"/>
    </location>
</feature>
<organism evidence="1 2">
    <name type="scientific">Cyphomyrmex costatus</name>
    <dbReference type="NCBI Taxonomy" id="456900"/>
    <lineage>
        <taxon>Eukaryota</taxon>
        <taxon>Metazoa</taxon>
        <taxon>Ecdysozoa</taxon>
        <taxon>Arthropoda</taxon>
        <taxon>Hexapoda</taxon>
        <taxon>Insecta</taxon>
        <taxon>Pterygota</taxon>
        <taxon>Neoptera</taxon>
        <taxon>Endopterygota</taxon>
        <taxon>Hymenoptera</taxon>
        <taxon>Apocrita</taxon>
        <taxon>Aculeata</taxon>
        <taxon>Formicoidea</taxon>
        <taxon>Formicidae</taxon>
        <taxon>Myrmicinae</taxon>
        <taxon>Cyphomyrmex</taxon>
    </lineage>
</organism>
<protein>
    <recommendedName>
        <fullName evidence="3">Histone-lysine N-methyltransferase SETMAR</fullName>
    </recommendedName>
</protein>
<evidence type="ECO:0000313" key="2">
    <source>
        <dbReference type="Proteomes" id="UP000078542"/>
    </source>
</evidence>
<keyword evidence="2" id="KW-1185">Reference proteome</keyword>
<dbReference type="EMBL" id="KQ978344">
    <property type="protein sequence ID" value="KYM94870.1"/>
    <property type="molecule type" value="Genomic_DNA"/>
</dbReference>
<dbReference type="STRING" id="456900.A0A195C2Q2"/>